<keyword evidence="3" id="KW-1185">Reference proteome</keyword>
<dbReference type="Proteomes" id="UP000318053">
    <property type="component" value="Unassembled WGS sequence"/>
</dbReference>
<keyword evidence="1" id="KW-0732">Signal</keyword>
<evidence type="ECO:0000313" key="2">
    <source>
        <dbReference type="EMBL" id="TWT55972.1"/>
    </source>
</evidence>
<dbReference type="PROSITE" id="PS51257">
    <property type="entry name" value="PROKAR_LIPOPROTEIN"/>
    <property type="match status" value="1"/>
</dbReference>
<gene>
    <name evidence="2" type="ORF">CA85_46800</name>
</gene>
<dbReference type="AlphaFoldDB" id="A0A5C5X181"/>
<reference evidence="2 3" key="1">
    <citation type="submission" date="2019-02" db="EMBL/GenBank/DDBJ databases">
        <title>Deep-cultivation of Planctomycetes and their phenomic and genomic characterization uncovers novel biology.</title>
        <authorList>
            <person name="Wiegand S."/>
            <person name="Jogler M."/>
            <person name="Boedeker C."/>
            <person name="Pinto D."/>
            <person name="Vollmers J."/>
            <person name="Rivas-Marin E."/>
            <person name="Kohn T."/>
            <person name="Peeters S.H."/>
            <person name="Heuer A."/>
            <person name="Rast P."/>
            <person name="Oberbeckmann S."/>
            <person name="Bunk B."/>
            <person name="Jeske O."/>
            <person name="Meyerdierks A."/>
            <person name="Storesund J.E."/>
            <person name="Kallscheuer N."/>
            <person name="Luecker S."/>
            <person name="Lage O.M."/>
            <person name="Pohl T."/>
            <person name="Merkel B.J."/>
            <person name="Hornburger P."/>
            <person name="Mueller R.-W."/>
            <person name="Bruemmer F."/>
            <person name="Labrenz M."/>
            <person name="Spormann A.M."/>
            <person name="Op Den Camp H."/>
            <person name="Overmann J."/>
            <person name="Amann R."/>
            <person name="Jetten M.S.M."/>
            <person name="Mascher T."/>
            <person name="Medema M.H."/>
            <person name="Devos D.P."/>
            <person name="Kaster A.-K."/>
            <person name="Ovreas L."/>
            <person name="Rohde M."/>
            <person name="Galperin M.Y."/>
            <person name="Jogler C."/>
        </authorList>
    </citation>
    <scope>NUCLEOTIDE SEQUENCE [LARGE SCALE GENOMIC DNA]</scope>
    <source>
        <strain evidence="2 3">CA85</strain>
    </source>
</reference>
<organism evidence="2 3">
    <name type="scientific">Allorhodopirellula solitaria</name>
    <dbReference type="NCBI Taxonomy" id="2527987"/>
    <lineage>
        <taxon>Bacteria</taxon>
        <taxon>Pseudomonadati</taxon>
        <taxon>Planctomycetota</taxon>
        <taxon>Planctomycetia</taxon>
        <taxon>Pirellulales</taxon>
        <taxon>Pirellulaceae</taxon>
        <taxon>Allorhodopirellula</taxon>
    </lineage>
</organism>
<name>A0A5C5X181_9BACT</name>
<accession>A0A5C5X181</accession>
<dbReference type="RefSeq" id="WP_186775125.1">
    <property type="nucleotide sequence ID" value="NZ_SJPK01000019.1"/>
</dbReference>
<proteinExistence type="predicted"/>
<sequence length="229" mass="25498" precursor="true">MRSTITLTASLLALTLSGCMSFSSTALNRFDDNTFSAESNGQEKIFGQARPFKGIPITLKVPTHLDIYVDETYFVKLSAETATEPLEGKARLLSIRPEVVKSDKVFIVDFKRPGSGTLDVKMTFDQDEQYFKSITSSLEDTTITDTAELVSTVIKQFGAFSVSTGAEQSTVDALKAKGIYRDSRVVAYKRFDINSQTFEQDVECFVETHLNSCDRCGTRPDYDQTVDLR</sequence>
<evidence type="ECO:0000256" key="1">
    <source>
        <dbReference type="SAM" id="SignalP"/>
    </source>
</evidence>
<comment type="caution">
    <text evidence="2">The sequence shown here is derived from an EMBL/GenBank/DDBJ whole genome shotgun (WGS) entry which is preliminary data.</text>
</comment>
<dbReference type="EMBL" id="SJPK01000019">
    <property type="protein sequence ID" value="TWT55972.1"/>
    <property type="molecule type" value="Genomic_DNA"/>
</dbReference>
<evidence type="ECO:0000313" key="3">
    <source>
        <dbReference type="Proteomes" id="UP000318053"/>
    </source>
</evidence>
<feature type="chain" id="PRO_5022802593" description="Lipoprotein" evidence="1">
    <location>
        <begin position="27"/>
        <end position="229"/>
    </location>
</feature>
<protein>
    <recommendedName>
        <fullName evidence="4">Lipoprotein</fullName>
    </recommendedName>
</protein>
<evidence type="ECO:0008006" key="4">
    <source>
        <dbReference type="Google" id="ProtNLM"/>
    </source>
</evidence>
<feature type="signal peptide" evidence="1">
    <location>
        <begin position="1"/>
        <end position="26"/>
    </location>
</feature>